<keyword evidence="3" id="KW-1185">Reference proteome</keyword>
<evidence type="ECO:0000313" key="2">
    <source>
        <dbReference type="EMBL" id="KAF8767003.1"/>
    </source>
</evidence>
<protein>
    <submittedName>
        <fullName evidence="2">Uncharacterized protein</fullName>
    </submittedName>
</protein>
<sequence length="139" mass="16038">MTSDTSLTQSLPTRGPKTSDTSLTHYPDAAPRRQTLHSLITHTRPQDVRHFTHSLPTRLQDDARHLTHSLTHYPHTSPKTTLDTSLIPHRRLPRRRQTPHSLIIQTARRRRQIPHSLITHTRPQTNPSDTNPHYPCTLL</sequence>
<feature type="region of interest" description="Disordered" evidence="1">
    <location>
        <begin position="1"/>
        <end position="49"/>
    </location>
</feature>
<accession>A0A8T0E5G3</accession>
<dbReference type="EMBL" id="JABXBU010002230">
    <property type="protein sequence ID" value="KAF8767003.1"/>
    <property type="molecule type" value="Genomic_DNA"/>
</dbReference>
<dbReference type="AlphaFoldDB" id="A0A8T0E5G3"/>
<gene>
    <name evidence="2" type="ORF">HNY73_020015</name>
</gene>
<name>A0A8T0E5G3_ARGBR</name>
<organism evidence="2 3">
    <name type="scientific">Argiope bruennichi</name>
    <name type="common">Wasp spider</name>
    <name type="synonym">Aranea bruennichi</name>
    <dbReference type="NCBI Taxonomy" id="94029"/>
    <lineage>
        <taxon>Eukaryota</taxon>
        <taxon>Metazoa</taxon>
        <taxon>Ecdysozoa</taxon>
        <taxon>Arthropoda</taxon>
        <taxon>Chelicerata</taxon>
        <taxon>Arachnida</taxon>
        <taxon>Araneae</taxon>
        <taxon>Araneomorphae</taxon>
        <taxon>Entelegynae</taxon>
        <taxon>Araneoidea</taxon>
        <taxon>Araneidae</taxon>
        <taxon>Argiope</taxon>
    </lineage>
</organism>
<comment type="caution">
    <text evidence="2">The sequence shown here is derived from an EMBL/GenBank/DDBJ whole genome shotgun (WGS) entry which is preliminary data.</text>
</comment>
<reference evidence="2" key="2">
    <citation type="submission" date="2020-06" db="EMBL/GenBank/DDBJ databases">
        <authorList>
            <person name="Sheffer M."/>
        </authorList>
    </citation>
    <scope>NUCLEOTIDE SEQUENCE</scope>
</reference>
<feature type="compositionally biased region" description="Polar residues" evidence="1">
    <location>
        <begin position="119"/>
        <end position="131"/>
    </location>
</feature>
<evidence type="ECO:0000256" key="1">
    <source>
        <dbReference type="SAM" id="MobiDB-lite"/>
    </source>
</evidence>
<feature type="region of interest" description="Disordered" evidence="1">
    <location>
        <begin position="119"/>
        <end position="139"/>
    </location>
</feature>
<feature type="compositionally biased region" description="Polar residues" evidence="1">
    <location>
        <begin position="1"/>
        <end position="24"/>
    </location>
</feature>
<reference evidence="2" key="1">
    <citation type="journal article" date="2020" name="bioRxiv">
        <title>Chromosome-level reference genome of the European wasp spider Argiope bruennichi: a resource for studies on range expansion and evolutionary adaptation.</title>
        <authorList>
            <person name="Sheffer M.M."/>
            <person name="Hoppe A."/>
            <person name="Krehenwinkel H."/>
            <person name="Uhl G."/>
            <person name="Kuss A.W."/>
            <person name="Jensen L."/>
            <person name="Jensen C."/>
            <person name="Gillespie R.G."/>
            <person name="Hoff K.J."/>
            <person name="Prost S."/>
        </authorList>
    </citation>
    <scope>NUCLEOTIDE SEQUENCE</scope>
</reference>
<evidence type="ECO:0000313" key="3">
    <source>
        <dbReference type="Proteomes" id="UP000807504"/>
    </source>
</evidence>
<proteinExistence type="predicted"/>
<dbReference type="Proteomes" id="UP000807504">
    <property type="component" value="Unassembled WGS sequence"/>
</dbReference>